<keyword evidence="5" id="KW-1185">Reference proteome</keyword>
<dbReference type="RefSeq" id="WP_023926435.1">
    <property type="nucleotide sequence ID" value="NZ_BAKO01000037.1"/>
</dbReference>
<dbReference type="Proteomes" id="UP000682005">
    <property type="component" value="Chromosome 2"/>
</dbReference>
<evidence type="ECO:0000313" key="2">
    <source>
        <dbReference type="EMBL" id="AKU70318.1"/>
    </source>
</evidence>
<accession>A0A0K1NN42</accession>
<evidence type="ECO:0000259" key="1">
    <source>
        <dbReference type="PROSITE" id="PS50943"/>
    </source>
</evidence>
<dbReference type="PROSITE" id="PS50943">
    <property type="entry name" value="HTH_CROC1"/>
    <property type="match status" value="1"/>
</dbReference>
<dbReference type="EMBL" id="CP012075">
    <property type="protein sequence ID" value="AKU70318.1"/>
    <property type="molecule type" value="Genomic_DNA"/>
</dbReference>
<dbReference type="CDD" id="cd00093">
    <property type="entry name" value="HTH_XRE"/>
    <property type="match status" value="1"/>
</dbReference>
<sequence>MAKTTCRNRLRVFMADKCLTNSDLATKMNLSEVTISRWRSNRIQPSVLQLVELAEILKVDIKDLLEINHNEENRLAL</sequence>
<dbReference type="Gene3D" id="1.10.260.40">
    <property type="entry name" value="lambda repressor-like DNA-binding domains"/>
    <property type="match status" value="1"/>
</dbReference>
<dbReference type="SMART" id="SM00530">
    <property type="entry name" value="HTH_XRE"/>
    <property type="match status" value="1"/>
</dbReference>
<reference evidence="2 4" key="1">
    <citation type="submission" date="2015-07" db="EMBL/GenBank/DDBJ databases">
        <authorList>
            <person name="Noorani M."/>
        </authorList>
    </citation>
    <scope>NUCLEOTIDE SEQUENCE [LARGE SCALE GENOMIC DNA]</scope>
    <source>
        <strain evidence="2 4">W1435</strain>
    </source>
</reference>
<evidence type="ECO:0000313" key="4">
    <source>
        <dbReference type="Proteomes" id="UP000060345"/>
    </source>
</evidence>
<dbReference type="GO" id="GO:0003677">
    <property type="term" value="F:DNA binding"/>
    <property type="evidence" value="ECO:0007669"/>
    <property type="project" value="InterPro"/>
</dbReference>
<dbReference type="KEGG" id="pfus:ADJ77_11120"/>
<feature type="domain" description="HTH cro/C1-type" evidence="1">
    <location>
        <begin position="22"/>
        <end position="64"/>
    </location>
</feature>
<evidence type="ECO:0000313" key="3">
    <source>
        <dbReference type="EMBL" id="QUB85947.1"/>
    </source>
</evidence>
<evidence type="ECO:0000313" key="5">
    <source>
        <dbReference type="Proteomes" id="UP000682005"/>
    </source>
</evidence>
<proteinExistence type="predicted"/>
<dbReference type="InterPro" id="IPR010982">
    <property type="entry name" value="Lambda_DNA-bd_dom_sf"/>
</dbReference>
<dbReference type="Pfam" id="PF13443">
    <property type="entry name" value="HTH_26"/>
    <property type="match status" value="1"/>
</dbReference>
<dbReference type="InterPro" id="IPR001387">
    <property type="entry name" value="Cro/C1-type_HTH"/>
</dbReference>
<reference evidence="3 5" key="2">
    <citation type="submission" date="2021-03" db="EMBL/GenBank/DDBJ databases">
        <title>Human Oral Microbial Genomes.</title>
        <authorList>
            <person name="Johnston C.D."/>
            <person name="Chen T."/>
            <person name="Dewhirst F.E."/>
        </authorList>
    </citation>
    <scope>NUCLEOTIDE SEQUENCE [LARGE SCALE GENOMIC DNA]</scope>
    <source>
        <strain evidence="3 5">W1435</strain>
    </source>
</reference>
<dbReference type="OrthoDB" id="7865033at2"/>
<dbReference type="EMBL" id="CP072369">
    <property type="protein sequence ID" value="QUB85947.1"/>
    <property type="molecule type" value="Genomic_DNA"/>
</dbReference>
<dbReference type="Proteomes" id="UP000060345">
    <property type="component" value="Chromosome 2"/>
</dbReference>
<gene>
    <name evidence="2" type="ORF">ADJ77_11120</name>
    <name evidence="3" type="ORF">J5A51_01390</name>
</gene>
<dbReference type="SUPFAM" id="SSF47413">
    <property type="entry name" value="lambda repressor-like DNA-binding domains"/>
    <property type="match status" value="1"/>
</dbReference>
<dbReference type="STRING" id="1236517.ADJ77_11120"/>
<protein>
    <submittedName>
        <fullName evidence="3">Helix-turn-helix transcriptional regulator</fullName>
    </submittedName>
    <submittedName>
        <fullName evidence="2">XRE family transcriptional regulator</fullName>
    </submittedName>
</protein>
<organism evidence="2 4">
    <name type="scientific">Prevotella fusca JCM 17724</name>
    <dbReference type="NCBI Taxonomy" id="1236517"/>
    <lineage>
        <taxon>Bacteria</taxon>
        <taxon>Pseudomonadati</taxon>
        <taxon>Bacteroidota</taxon>
        <taxon>Bacteroidia</taxon>
        <taxon>Bacteroidales</taxon>
        <taxon>Prevotellaceae</taxon>
        <taxon>Prevotella</taxon>
    </lineage>
</organism>
<dbReference type="AlphaFoldDB" id="A0A0K1NN42"/>
<name>A0A0K1NN42_9BACT</name>